<accession>A0ABV0PKI2</accession>
<evidence type="ECO:0000313" key="8">
    <source>
        <dbReference type="Proteomes" id="UP001476798"/>
    </source>
</evidence>
<dbReference type="InterPro" id="IPR045322">
    <property type="entry name" value="HECTD1/TRIP12-like"/>
</dbReference>
<dbReference type="PANTHER" id="PTHR45670">
    <property type="entry name" value="E3 UBIQUITIN-PROTEIN LIGASE TRIP12"/>
    <property type="match status" value="1"/>
</dbReference>
<feature type="region of interest" description="Disordered" evidence="5">
    <location>
        <begin position="212"/>
        <end position="239"/>
    </location>
</feature>
<dbReference type="InterPro" id="IPR016024">
    <property type="entry name" value="ARM-type_fold"/>
</dbReference>
<dbReference type="SMART" id="SM00678">
    <property type="entry name" value="WWE"/>
    <property type="match status" value="1"/>
</dbReference>
<dbReference type="InterPro" id="IPR011989">
    <property type="entry name" value="ARM-like"/>
</dbReference>
<dbReference type="SUPFAM" id="SSF48371">
    <property type="entry name" value="ARM repeat"/>
    <property type="match status" value="1"/>
</dbReference>
<organism evidence="7 8">
    <name type="scientific">Goodea atripinnis</name>
    <dbReference type="NCBI Taxonomy" id="208336"/>
    <lineage>
        <taxon>Eukaryota</taxon>
        <taxon>Metazoa</taxon>
        <taxon>Chordata</taxon>
        <taxon>Craniata</taxon>
        <taxon>Vertebrata</taxon>
        <taxon>Euteleostomi</taxon>
        <taxon>Actinopterygii</taxon>
        <taxon>Neopterygii</taxon>
        <taxon>Teleostei</taxon>
        <taxon>Neoteleostei</taxon>
        <taxon>Acanthomorphata</taxon>
        <taxon>Ovalentaria</taxon>
        <taxon>Atherinomorphae</taxon>
        <taxon>Cyprinodontiformes</taxon>
        <taxon>Goodeidae</taxon>
        <taxon>Goodea</taxon>
    </lineage>
</organism>
<proteinExistence type="inferred from homology"/>
<dbReference type="InterPro" id="IPR037197">
    <property type="entry name" value="WWE_dom_sf"/>
</dbReference>
<keyword evidence="4" id="KW-0539">Nucleus</keyword>
<dbReference type="InterPro" id="IPR004170">
    <property type="entry name" value="WWE_dom"/>
</dbReference>
<evidence type="ECO:0000256" key="2">
    <source>
        <dbReference type="ARBA" id="ARBA00004906"/>
    </source>
</evidence>
<evidence type="ECO:0000256" key="4">
    <source>
        <dbReference type="RuleBase" id="RU369009"/>
    </source>
</evidence>
<evidence type="ECO:0000256" key="5">
    <source>
        <dbReference type="SAM" id="MobiDB-lite"/>
    </source>
</evidence>
<evidence type="ECO:0000259" key="6">
    <source>
        <dbReference type="PROSITE" id="PS50918"/>
    </source>
</evidence>
<keyword evidence="8" id="KW-1185">Reference proteome</keyword>
<gene>
    <name evidence="7" type="ORF">GOODEAATRI_003083</name>
</gene>
<reference evidence="7 8" key="1">
    <citation type="submission" date="2021-06" db="EMBL/GenBank/DDBJ databases">
        <authorList>
            <person name="Palmer J.M."/>
        </authorList>
    </citation>
    <scope>NUCLEOTIDE SEQUENCE [LARGE SCALE GENOMIC DNA]</scope>
    <source>
        <strain evidence="7 8">GA_2019</strain>
        <tissue evidence="7">Muscle</tissue>
    </source>
</reference>
<comment type="similarity">
    <text evidence="4">Belongs to the UPL family. K-HECT subfamily.</text>
</comment>
<dbReference type="PROSITE" id="PS50918">
    <property type="entry name" value="WWE"/>
    <property type="match status" value="1"/>
</dbReference>
<protein>
    <recommendedName>
        <fullName evidence="4">E3 ubiquitin-protein ligase</fullName>
        <ecNumber evidence="4">2.3.2.26</ecNumber>
    </recommendedName>
</protein>
<evidence type="ECO:0000256" key="3">
    <source>
        <dbReference type="ARBA" id="ARBA00022679"/>
    </source>
</evidence>
<dbReference type="InterPro" id="IPR018123">
    <property type="entry name" value="WWE-dom_subgr"/>
</dbReference>
<comment type="function">
    <text evidence="4">E3 ubiquitin-protein ligase involved in ubiquitin fusion degradation (UFD) pathway and regulation of DNA repair. Part of the ubiquitin fusion degradation (UFD) pathway, a process that mediates ubiquitination of protein at their N-terminus, regardless of the presence of lysine residues in target proteins.</text>
</comment>
<name>A0ABV0PKI2_9TELE</name>
<keyword evidence="3 4" id="KW-0808">Transferase</keyword>
<dbReference type="Proteomes" id="UP001476798">
    <property type="component" value="Unassembled WGS sequence"/>
</dbReference>
<feature type="domain" description="WWE" evidence="6">
    <location>
        <begin position="103"/>
        <end position="219"/>
    </location>
</feature>
<evidence type="ECO:0000313" key="7">
    <source>
        <dbReference type="EMBL" id="MEQ2183943.1"/>
    </source>
</evidence>
<dbReference type="EMBL" id="JAHRIO010080079">
    <property type="protein sequence ID" value="MEQ2183943.1"/>
    <property type="molecule type" value="Genomic_DNA"/>
</dbReference>
<dbReference type="PANTHER" id="PTHR45670:SF13">
    <property type="entry name" value="E3 UBIQUITIN-PROTEIN LIGASE TRIP12"/>
    <property type="match status" value="1"/>
</dbReference>
<dbReference type="Gene3D" id="1.25.10.10">
    <property type="entry name" value="Leucine-rich Repeat Variant"/>
    <property type="match status" value="1"/>
</dbReference>
<dbReference type="EC" id="2.3.2.26" evidence="4"/>
<sequence length="592" mass="65963">SKAQQLLQGLQATGDESQQLQAAIEMCQLLVMGNEETLGGFPVKSVVPALGGLADCLLYLEFFSINAQRNALAIAANCCQSITPDDELMPCLPREGIFAVDAMLKKGSAQTTEGAIWQWRDDRGLWHPYNRIDSRIIEVKIPFKTLWLLTELQHQRISACALTSGSSLCDTDNFSSRQTAHQNGEDEISLSTLGRVYTIDFNSMQQINEDTGTARGIQRKPNPLANPNTGSHQEVRREDARAQLMKEDPELAKCFIKTLFGVLYEVYSSSAGPAVRHKCLRAILRIIYFADAELLKDVLRNHAVSRDKIKAWIKEQASKFVERYFNSENVDGSNPALNVLQRLCTATEQLNLQVDGGLECLVEISNIVSESDVSSFEIQHSGLVKQLLVYLTSNTDRDLLSRDMRLRRFLNIFAGCPVPGIDPLGRLDPANNAAYLALVHKMNSCLSQMEQFPVKVHDFPSGNGNGSRCALKFFNTHQLKCQLQRHPDCTNVKQWKGGPVKIDPLALVQAIERYLVVRESVRSASISFFVSVVSDGVCPGVANPLETYLTTEPPETITFDDPSLEVTLLLRILHSISRYWFYLYDVGHLPAA</sequence>
<comment type="catalytic activity">
    <reaction evidence="1 4">
        <text>S-ubiquitinyl-[E2 ubiquitin-conjugating enzyme]-L-cysteine + [acceptor protein]-L-lysine = [E2 ubiquitin-conjugating enzyme]-L-cysteine + N(6)-ubiquitinyl-[acceptor protein]-L-lysine.</text>
        <dbReference type="EC" id="2.3.2.26"/>
    </reaction>
</comment>
<dbReference type="SUPFAM" id="SSF117839">
    <property type="entry name" value="WWE domain"/>
    <property type="match status" value="1"/>
</dbReference>
<keyword evidence="4" id="KW-0833">Ubl conjugation pathway</keyword>
<dbReference type="Gene3D" id="3.30.720.50">
    <property type="match status" value="1"/>
</dbReference>
<comment type="pathway">
    <text evidence="2 4">Protein modification; protein ubiquitination.</text>
</comment>
<comment type="caution">
    <text evidence="7">The sequence shown here is derived from an EMBL/GenBank/DDBJ whole genome shotgun (WGS) entry which is preliminary data.</text>
</comment>
<comment type="subcellular location">
    <subcellularLocation>
        <location evidence="4">Nucleus</location>
        <location evidence="4">Nucleoplasm</location>
    </subcellularLocation>
</comment>
<feature type="non-terminal residue" evidence="7">
    <location>
        <position position="1"/>
    </location>
</feature>
<evidence type="ECO:0000256" key="1">
    <source>
        <dbReference type="ARBA" id="ARBA00000885"/>
    </source>
</evidence>
<dbReference type="Pfam" id="PF02825">
    <property type="entry name" value="WWE"/>
    <property type="match status" value="1"/>
</dbReference>